<organism evidence="1 2">
    <name type="scientific">Paenibacillus radicis</name>
    <name type="common">ex Xue et al. 2023</name>
    <dbReference type="NCBI Taxonomy" id="2972489"/>
    <lineage>
        <taxon>Bacteria</taxon>
        <taxon>Bacillati</taxon>
        <taxon>Bacillota</taxon>
        <taxon>Bacilli</taxon>
        <taxon>Bacillales</taxon>
        <taxon>Paenibacillaceae</taxon>
        <taxon>Paenibacillus</taxon>
    </lineage>
</organism>
<gene>
    <name evidence="1" type="ORF">NV381_29855</name>
</gene>
<dbReference type="EMBL" id="JANQBD010000027">
    <property type="protein sequence ID" value="MCR8635416.1"/>
    <property type="molecule type" value="Genomic_DNA"/>
</dbReference>
<dbReference type="Proteomes" id="UP001300012">
    <property type="component" value="Unassembled WGS sequence"/>
</dbReference>
<evidence type="ECO:0000313" key="2">
    <source>
        <dbReference type="Proteomes" id="UP001300012"/>
    </source>
</evidence>
<dbReference type="SUPFAM" id="SSF53795">
    <property type="entry name" value="PEP carboxykinase-like"/>
    <property type="match status" value="1"/>
</dbReference>
<dbReference type="InterPro" id="IPR027417">
    <property type="entry name" value="P-loop_NTPase"/>
</dbReference>
<sequence length="260" mass="29350">MDTVHVRIGEHLMQASGDSLKLMNMFKKSLITSPVVYEQPDLIIHIREGYGIPFVDYEVDITKVAGKILFRRADYLIEAASDYRNAFIYVQDELALKHALINLYSSFIVSNNWGLLIHSSCVIEDGKAHIFAGESGAGKSTAAELSYPRELLSDEATLVKITADEITVYNSPFRSEIEMKGENRFCSLASINILHQAPHNQRITLRKSNGLLLLMDKVFYWAHDAKETDGIIGLLKILANGVPIYELHFQKNDTFWELIS</sequence>
<proteinExistence type="predicted"/>
<reference evidence="1 2" key="1">
    <citation type="submission" date="2022-08" db="EMBL/GenBank/DDBJ databases">
        <title>Paenibacillus endoradicis sp. nov., Paenibacillus radicibacter sp. nov and Paenibacillus pararadicis sp. nov., three cold-adapted plant growth-promoting bacteria isolated from root of Larix gmelinii in Great Khingan.</title>
        <authorList>
            <person name="Xue H."/>
        </authorList>
    </citation>
    <scope>NUCLEOTIDE SEQUENCE [LARGE SCALE GENOMIC DNA]</scope>
    <source>
        <strain evidence="1 2">N5-1-1-5</strain>
    </source>
</reference>
<comment type="caution">
    <text evidence="1">The sequence shown here is derived from an EMBL/GenBank/DDBJ whole genome shotgun (WGS) entry which is preliminary data.</text>
</comment>
<name>A0ABT1YQH1_9BACL</name>
<evidence type="ECO:0000313" key="1">
    <source>
        <dbReference type="EMBL" id="MCR8635416.1"/>
    </source>
</evidence>
<protein>
    <recommendedName>
        <fullName evidence="3">Aldolase</fullName>
    </recommendedName>
</protein>
<accession>A0ABT1YQH1</accession>
<dbReference type="RefSeq" id="WP_258216961.1">
    <property type="nucleotide sequence ID" value="NZ_JANQBD010000027.1"/>
</dbReference>
<evidence type="ECO:0008006" key="3">
    <source>
        <dbReference type="Google" id="ProtNLM"/>
    </source>
</evidence>
<dbReference type="Gene3D" id="3.40.50.300">
    <property type="entry name" value="P-loop containing nucleotide triphosphate hydrolases"/>
    <property type="match status" value="1"/>
</dbReference>
<keyword evidence="2" id="KW-1185">Reference proteome</keyword>